<accession>A0AAW0RGT9</accession>
<comment type="caution">
    <text evidence="2">The sequence shown here is derived from an EMBL/GenBank/DDBJ whole genome shotgun (WGS) entry which is preliminary data.</text>
</comment>
<dbReference type="EMBL" id="JAAHCF010001006">
    <property type="protein sequence ID" value="KAK8141384.1"/>
    <property type="molecule type" value="Genomic_DNA"/>
</dbReference>
<evidence type="ECO:0000313" key="3">
    <source>
        <dbReference type="Proteomes" id="UP001397290"/>
    </source>
</evidence>
<reference evidence="2 3" key="1">
    <citation type="submission" date="2020-02" db="EMBL/GenBank/DDBJ databases">
        <title>Comparative genomics of the hypocrealean fungal genus Beauvera.</title>
        <authorList>
            <person name="Showalter D.N."/>
            <person name="Bushley K.E."/>
            <person name="Rehner S.A."/>
        </authorList>
    </citation>
    <scope>NUCLEOTIDE SEQUENCE [LARGE SCALE GENOMIC DNA]</scope>
    <source>
        <strain evidence="2 3">ARSEF4384</strain>
    </source>
</reference>
<dbReference type="AlphaFoldDB" id="A0AAW0RGT9"/>
<feature type="signal peptide" evidence="1">
    <location>
        <begin position="1"/>
        <end position="19"/>
    </location>
</feature>
<proteinExistence type="predicted"/>
<keyword evidence="3" id="KW-1185">Reference proteome</keyword>
<name>A0AAW0RGT9_9HYPO</name>
<feature type="non-terminal residue" evidence="2">
    <location>
        <position position="51"/>
    </location>
</feature>
<keyword evidence="1" id="KW-0732">Signal</keyword>
<dbReference type="Proteomes" id="UP001397290">
    <property type="component" value="Unassembled WGS sequence"/>
</dbReference>
<sequence>MSFTKILPSLAALCHSASAEFSAAVTTAGGTAGADTALAERAKTAQLFPGA</sequence>
<organism evidence="2 3">
    <name type="scientific">Beauveria asiatica</name>
    <dbReference type="NCBI Taxonomy" id="1069075"/>
    <lineage>
        <taxon>Eukaryota</taxon>
        <taxon>Fungi</taxon>
        <taxon>Dikarya</taxon>
        <taxon>Ascomycota</taxon>
        <taxon>Pezizomycotina</taxon>
        <taxon>Sordariomycetes</taxon>
        <taxon>Hypocreomycetidae</taxon>
        <taxon>Hypocreales</taxon>
        <taxon>Cordycipitaceae</taxon>
        <taxon>Beauveria</taxon>
    </lineage>
</organism>
<gene>
    <name evidence="2" type="ORF">G3M48_000133</name>
</gene>
<evidence type="ECO:0000256" key="1">
    <source>
        <dbReference type="SAM" id="SignalP"/>
    </source>
</evidence>
<protein>
    <submittedName>
        <fullName evidence="2">Uncharacterized protein</fullName>
    </submittedName>
</protein>
<feature type="chain" id="PRO_5043956911" evidence="1">
    <location>
        <begin position="20"/>
        <end position="51"/>
    </location>
</feature>
<evidence type="ECO:0000313" key="2">
    <source>
        <dbReference type="EMBL" id="KAK8141384.1"/>
    </source>
</evidence>